<sequence>MNRLQLIAYATNSVTELALLFQNHSRMYNGNIPLDLLEAYHSEFLVIYQRLVKFGQQPLSAATVSEAGSLVWALKPGENVLVCVDKVINRMVATYKTAEAQSCVRV</sequence>
<evidence type="ECO:0000313" key="2">
    <source>
        <dbReference type="Proteomes" id="UP000199310"/>
    </source>
</evidence>
<gene>
    <name evidence="1" type="ORF">SAMN04488122_0918</name>
</gene>
<accession>A0A1I0PQS9</accession>
<organism evidence="1 2">
    <name type="scientific">Chitinophaga arvensicola</name>
    <dbReference type="NCBI Taxonomy" id="29529"/>
    <lineage>
        <taxon>Bacteria</taxon>
        <taxon>Pseudomonadati</taxon>
        <taxon>Bacteroidota</taxon>
        <taxon>Chitinophagia</taxon>
        <taxon>Chitinophagales</taxon>
        <taxon>Chitinophagaceae</taxon>
        <taxon>Chitinophaga</taxon>
    </lineage>
</organism>
<keyword evidence="2" id="KW-1185">Reference proteome</keyword>
<proteinExistence type="predicted"/>
<dbReference type="EMBL" id="FOJG01000001">
    <property type="protein sequence ID" value="SEW16702.1"/>
    <property type="molecule type" value="Genomic_DNA"/>
</dbReference>
<reference evidence="2" key="1">
    <citation type="submission" date="2016-10" db="EMBL/GenBank/DDBJ databases">
        <authorList>
            <person name="Varghese N."/>
            <person name="Submissions S."/>
        </authorList>
    </citation>
    <scope>NUCLEOTIDE SEQUENCE [LARGE SCALE GENOMIC DNA]</scope>
    <source>
        <strain evidence="2">DSM 3695</strain>
    </source>
</reference>
<dbReference type="AlphaFoldDB" id="A0A1I0PQS9"/>
<dbReference type="Proteomes" id="UP000199310">
    <property type="component" value="Unassembled WGS sequence"/>
</dbReference>
<protein>
    <submittedName>
        <fullName evidence="1">Uncharacterized protein</fullName>
    </submittedName>
</protein>
<name>A0A1I0PQS9_9BACT</name>
<dbReference type="RefSeq" id="WP_089891165.1">
    <property type="nucleotide sequence ID" value="NZ_FOJG01000001.1"/>
</dbReference>
<evidence type="ECO:0000313" key="1">
    <source>
        <dbReference type="EMBL" id="SEW16702.1"/>
    </source>
</evidence>